<evidence type="ECO:0000313" key="15">
    <source>
        <dbReference type="EMBL" id="RYP04296.1"/>
    </source>
</evidence>
<feature type="region of interest" description="Disordered" evidence="13">
    <location>
        <begin position="438"/>
        <end position="538"/>
    </location>
</feature>
<evidence type="ECO:0000256" key="11">
    <source>
        <dbReference type="HAMAP-Rule" id="MF_03199"/>
    </source>
</evidence>
<dbReference type="AlphaFoldDB" id="A0A4Q4TC76"/>
<dbReference type="PANTHER" id="PTHR12246">
    <property type="entry name" value="PALMITOYLTRANSFERASE ZDHHC16"/>
    <property type="match status" value="1"/>
</dbReference>
<keyword evidence="9 11" id="KW-0012">Acyltransferase</keyword>
<protein>
    <recommendedName>
        <fullName evidence="11">Palmitoyltransferase PFA4</fullName>
        <ecNumber evidence="11">2.3.1.225</ecNumber>
    </recommendedName>
    <alternativeName>
        <fullName evidence="11">Protein S-acyltransferase</fullName>
        <shortName evidence="11">PAT</shortName>
    </alternativeName>
    <alternativeName>
        <fullName evidence="11">Protein fatty acyltransferase 4</fullName>
    </alternativeName>
</protein>
<feature type="active site" description="S-palmitoyl cysteine intermediate" evidence="11">
    <location>
        <position position="157"/>
    </location>
</feature>
<keyword evidence="6 11" id="KW-0472">Membrane</keyword>
<evidence type="ECO:0000256" key="4">
    <source>
        <dbReference type="ARBA" id="ARBA00022824"/>
    </source>
</evidence>
<dbReference type="EC" id="2.3.1.225" evidence="11"/>
<comment type="subcellular location">
    <subcellularLocation>
        <location evidence="11">Endoplasmic reticulum membrane</location>
        <topology evidence="11">Multi-pass membrane protein</topology>
    </subcellularLocation>
    <subcellularLocation>
        <location evidence="1">Membrane</location>
        <topology evidence="1">Multi-pass membrane protein</topology>
    </subcellularLocation>
</comment>
<organism evidence="15 16">
    <name type="scientific">Monosporascus ibericus</name>
    <dbReference type="NCBI Taxonomy" id="155417"/>
    <lineage>
        <taxon>Eukaryota</taxon>
        <taxon>Fungi</taxon>
        <taxon>Dikarya</taxon>
        <taxon>Ascomycota</taxon>
        <taxon>Pezizomycotina</taxon>
        <taxon>Sordariomycetes</taxon>
        <taxon>Xylariomycetidae</taxon>
        <taxon>Xylariales</taxon>
        <taxon>Xylariales incertae sedis</taxon>
        <taxon>Monosporascus</taxon>
    </lineage>
</organism>
<evidence type="ECO:0000256" key="8">
    <source>
        <dbReference type="ARBA" id="ARBA00023288"/>
    </source>
</evidence>
<comment type="catalytic activity">
    <reaction evidence="10 11 12">
        <text>L-cysteinyl-[protein] + hexadecanoyl-CoA = S-hexadecanoyl-L-cysteinyl-[protein] + CoA</text>
        <dbReference type="Rhea" id="RHEA:36683"/>
        <dbReference type="Rhea" id="RHEA-COMP:10131"/>
        <dbReference type="Rhea" id="RHEA-COMP:11032"/>
        <dbReference type="ChEBI" id="CHEBI:29950"/>
        <dbReference type="ChEBI" id="CHEBI:57287"/>
        <dbReference type="ChEBI" id="CHEBI:57379"/>
        <dbReference type="ChEBI" id="CHEBI:74151"/>
        <dbReference type="EC" id="2.3.1.225"/>
    </reaction>
</comment>
<evidence type="ECO:0000256" key="12">
    <source>
        <dbReference type="RuleBase" id="RU079119"/>
    </source>
</evidence>
<accession>A0A4Q4TC76</accession>
<sequence>MAFLIGSTAPELQRLLVPFVCVLIAFLAYSSQWLFANAPDLAPGPLTHTETYVFNGLVCCLWWTYYKAVTVDPGRYVFPPDLLNKLRNQKKSRDKSNSDNNDGGSEGENSEPEQEPDPTVDAYGRRRWCRKCAAPKPPRAHHCKTCGRCVPRMDHHCPWTANCVSLQSFPHFLRFLAYANLSLWALLYHVGRRFRGLWDARRLPAYLGPSAPQLALLTAVALAGGCAALALGILLATTAKGWLFNITMIESWELERHEAVLERLPGYGADSDGDGDGGWWRAGEAVEPVEFPYDVGIFANMAQAMGTRNVLLWFWPFAGGPAVAPAVVPAGGPGEATPTTTTMMPTGTGWRYEENGLNDREGMWPPVDPDKVRNARLWRRRQHEMAAEKARQTSYRDPEEEREAFRRRQERDLMRWRGTRGRIVGEFEEVPEYEYERDYDHDYGSEDRRGDAGGGSRRGMVVLDEGRSGWVNADGEKLGDYGVDEDAEFDERPAVERDSSSPPPMRAGSERADQDDDEVPLAELIRRRKVLTKDGEDT</sequence>
<keyword evidence="4 11" id="KW-0256">Endoplasmic reticulum</keyword>
<evidence type="ECO:0000256" key="1">
    <source>
        <dbReference type="ARBA" id="ARBA00004141"/>
    </source>
</evidence>
<dbReference type="Proteomes" id="UP000293360">
    <property type="component" value="Unassembled WGS sequence"/>
</dbReference>
<keyword evidence="8 11" id="KW-0449">Lipoprotein</keyword>
<keyword evidence="7 11" id="KW-0564">Palmitate</keyword>
<reference evidence="15 16" key="1">
    <citation type="submission" date="2018-06" db="EMBL/GenBank/DDBJ databases">
        <title>Complete Genomes of Monosporascus.</title>
        <authorList>
            <person name="Robinson A.J."/>
            <person name="Natvig D.O."/>
        </authorList>
    </citation>
    <scope>NUCLEOTIDE SEQUENCE [LARGE SCALE GENOMIC DNA]</scope>
    <source>
        <strain evidence="15 16">CBS 110550</strain>
    </source>
</reference>
<feature type="transmembrane region" description="Helical" evidence="11 12">
    <location>
        <begin position="172"/>
        <end position="191"/>
    </location>
</feature>
<evidence type="ECO:0000256" key="3">
    <source>
        <dbReference type="ARBA" id="ARBA00022692"/>
    </source>
</evidence>
<evidence type="ECO:0000256" key="7">
    <source>
        <dbReference type="ARBA" id="ARBA00023139"/>
    </source>
</evidence>
<dbReference type="GO" id="GO:0019706">
    <property type="term" value="F:protein-cysteine S-palmitoyltransferase activity"/>
    <property type="evidence" value="ECO:0007669"/>
    <property type="project" value="UniProtKB-UniRule"/>
</dbReference>
<name>A0A4Q4TC76_9PEZI</name>
<dbReference type="OrthoDB" id="506498at2759"/>
<feature type="transmembrane region" description="Helical" evidence="11 12">
    <location>
        <begin position="12"/>
        <end position="29"/>
    </location>
</feature>
<feature type="compositionally biased region" description="Basic and acidic residues" evidence="13">
    <location>
        <begin position="490"/>
        <end position="499"/>
    </location>
</feature>
<dbReference type="InterPro" id="IPR039859">
    <property type="entry name" value="PFA4/ZDH16/20/ERF2-like"/>
</dbReference>
<comment type="caution">
    <text evidence="15">The sequence shown here is derived from an EMBL/GenBank/DDBJ whole genome shotgun (WGS) entry which is preliminary data.</text>
</comment>
<proteinExistence type="inferred from homology"/>
<feature type="compositionally biased region" description="Acidic residues" evidence="13">
    <location>
        <begin position="108"/>
        <end position="118"/>
    </location>
</feature>
<dbReference type="PROSITE" id="PS50216">
    <property type="entry name" value="DHHC"/>
    <property type="match status" value="1"/>
</dbReference>
<comment type="caution">
    <text evidence="11">Lacks conserved residue(s) required for the propagation of feature annotation.</text>
</comment>
<comment type="domain">
    <text evidence="11 12">The DHHC domain is required for palmitoyltransferase activity.</text>
</comment>
<feature type="region of interest" description="Disordered" evidence="13">
    <location>
        <begin position="88"/>
        <end position="121"/>
    </location>
</feature>
<keyword evidence="3 11" id="KW-0812">Transmembrane</keyword>
<comment type="similarity">
    <text evidence="11">Belongs to the DHHC palmitoyltransferase family. PFA4 subfamily.</text>
</comment>
<feature type="transmembrane region" description="Helical" evidence="11 12">
    <location>
        <begin position="211"/>
        <end position="236"/>
    </location>
</feature>
<evidence type="ECO:0000256" key="10">
    <source>
        <dbReference type="ARBA" id="ARBA00048048"/>
    </source>
</evidence>
<evidence type="ECO:0000256" key="5">
    <source>
        <dbReference type="ARBA" id="ARBA00022989"/>
    </source>
</evidence>
<evidence type="ECO:0000256" key="9">
    <source>
        <dbReference type="ARBA" id="ARBA00023315"/>
    </source>
</evidence>
<feature type="compositionally biased region" description="Basic and acidic residues" evidence="13">
    <location>
        <begin position="438"/>
        <end position="451"/>
    </location>
</feature>
<dbReference type="GO" id="GO:0005789">
    <property type="term" value="C:endoplasmic reticulum membrane"/>
    <property type="evidence" value="ECO:0007669"/>
    <property type="project" value="UniProtKB-SubCell"/>
</dbReference>
<dbReference type="EMBL" id="QJNU01000217">
    <property type="protein sequence ID" value="RYP04296.1"/>
    <property type="molecule type" value="Genomic_DNA"/>
</dbReference>
<evidence type="ECO:0000256" key="13">
    <source>
        <dbReference type="SAM" id="MobiDB-lite"/>
    </source>
</evidence>
<evidence type="ECO:0000259" key="14">
    <source>
        <dbReference type="Pfam" id="PF01529"/>
    </source>
</evidence>
<dbReference type="HAMAP" id="MF_03199">
    <property type="entry name" value="DHHC_PAT_PFA4"/>
    <property type="match status" value="1"/>
</dbReference>
<dbReference type="InterPro" id="IPR033682">
    <property type="entry name" value="PFA4"/>
</dbReference>
<keyword evidence="16" id="KW-1185">Reference proteome</keyword>
<gene>
    <name evidence="11" type="primary">PFA4</name>
    <name evidence="15" type="ORF">DL764_004559</name>
</gene>
<comment type="function">
    <text evidence="11">Mediates the reversible addition of palmitate to target proteins, thereby regulating their membrane association and biological function.</text>
</comment>
<keyword evidence="2 11" id="KW-0808">Transferase</keyword>
<dbReference type="InterPro" id="IPR001594">
    <property type="entry name" value="Palmitoyltrfase_DHHC"/>
</dbReference>
<evidence type="ECO:0000256" key="6">
    <source>
        <dbReference type="ARBA" id="ARBA00023136"/>
    </source>
</evidence>
<feature type="domain" description="Palmitoyltransferase DHHC" evidence="14">
    <location>
        <begin position="124"/>
        <end position="253"/>
    </location>
</feature>
<dbReference type="Pfam" id="PF01529">
    <property type="entry name" value="DHHC"/>
    <property type="match status" value="1"/>
</dbReference>
<dbReference type="STRING" id="155417.A0A4Q4TC76"/>
<keyword evidence="5 11" id="KW-1133">Transmembrane helix</keyword>
<evidence type="ECO:0000256" key="2">
    <source>
        <dbReference type="ARBA" id="ARBA00022679"/>
    </source>
</evidence>
<evidence type="ECO:0000313" key="16">
    <source>
        <dbReference type="Proteomes" id="UP000293360"/>
    </source>
</evidence>